<proteinExistence type="predicted"/>
<evidence type="ECO:0000313" key="3">
    <source>
        <dbReference type="Proteomes" id="UP000318733"/>
    </source>
</evidence>
<dbReference type="AlphaFoldDB" id="A0A556M7R7"/>
<feature type="domain" description="Glycosyltransferase 2-like" evidence="1">
    <location>
        <begin position="6"/>
        <end position="128"/>
    </location>
</feature>
<dbReference type="CDD" id="cd06433">
    <property type="entry name" value="GT_2_WfgS_like"/>
    <property type="match status" value="1"/>
</dbReference>
<dbReference type="InterPro" id="IPR001173">
    <property type="entry name" value="Glyco_trans_2-like"/>
</dbReference>
<dbReference type="GO" id="GO:0016758">
    <property type="term" value="F:hexosyltransferase activity"/>
    <property type="evidence" value="ECO:0007669"/>
    <property type="project" value="UniProtKB-ARBA"/>
</dbReference>
<dbReference type="Gene3D" id="3.90.550.10">
    <property type="entry name" value="Spore Coat Polysaccharide Biosynthesis Protein SpsA, Chain A"/>
    <property type="match status" value="1"/>
</dbReference>
<sequence>MMHISIVTVCLDNPFLERTIASVIDQSYPNYTHLIIDGGSKNPVTLDTIGKYRNTEKISILAEKDDGIYDAMNKGIQRSNGDYLIFLNAGDAFYSGESLQWFVNNYDNHDIVYGDLEFVNPESNFKVSFPDKLSFSFFMKSSLPHPACFINRTVFEKAGMYDTSMRVAADWAFFLKAIALHQASYKHIAFVISVFDHGGVSSQPQNQPLIEGEKNAFLKRYFPLFTDDYATYEKAEQKLNNFRNSRLRKYLSFVFSVLKFPEN</sequence>
<evidence type="ECO:0000259" key="1">
    <source>
        <dbReference type="Pfam" id="PF00535"/>
    </source>
</evidence>
<organism evidence="2 3">
    <name type="scientific">Mucilaginibacter corticis</name>
    <dbReference type="NCBI Taxonomy" id="2597670"/>
    <lineage>
        <taxon>Bacteria</taxon>
        <taxon>Pseudomonadati</taxon>
        <taxon>Bacteroidota</taxon>
        <taxon>Sphingobacteriia</taxon>
        <taxon>Sphingobacteriales</taxon>
        <taxon>Sphingobacteriaceae</taxon>
        <taxon>Mucilaginibacter</taxon>
    </lineage>
</organism>
<dbReference type="PANTHER" id="PTHR22916:SF3">
    <property type="entry name" value="UDP-GLCNAC:BETAGAL BETA-1,3-N-ACETYLGLUCOSAMINYLTRANSFERASE-LIKE PROTEIN 1"/>
    <property type="match status" value="1"/>
</dbReference>
<name>A0A556M7R7_9SPHI</name>
<dbReference type="InterPro" id="IPR029044">
    <property type="entry name" value="Nucleotide-diphossugar_trans"/>
</dbReference>
<protein>
    <submittedName>
        <fullName evidence="2">Glycosyltransferase</fullName>
    </submittedName>
</protein>
<accession>A0A556M7R7</accession>
<keyword evidence="2" id="KW-0808">Transferase</keyword>
<evidence type="ECO:0000313" key="2">
    <source>
        <dbReference type="EMBL" id="TSJ35960.1"/>
    </source>
</evidence>
<dbReference type="Pfam" id="PF00535">
    <property type="entry name" value="Glycos_transf_2"/>
    <property type="match status" value="1"/>
</dbReference>
<keyword evidence="3" id="KW-1185">Reference proteome</keyword>
<dbReference type="SUPFAM" id="SSF53448">
    <property type="entry name" value="Nucleotide-diphospho-sugar transferases"/>
    <property type="match status" value="1"/>
</dbReference>
<dbReference type="Proteomes" id="UP000318733">
    <property type="component" value="Unassembled WGS sequence"/>
</dbReference>
<dbReference type="PANTHER" id="PTHR22916">
    <property type="entry name" value="GLYCOSYLTRANSFERASE"/>
    <property type="match status" value="1"/>
</dbReference>
<comment type="caution">
    <text evidence="2">The sequence shown here is derived from an EMBL/GenBank/DDBJ whole genome shotgun (WGS) entry which is preliminary data.</text>
</comment>
<gene>
    <name evidence="2" type="ORF">FO440_23875</name>
</gene>
<reference evidence="2 3" key="1">
    <citation type="submission" date="2019-07" db="EMBL/GenBank/DDBJ databases">
        <authorList>
            <person name="Huq M.A."/>
        </authorList>
    </citation>
    <scope>NUCLEOTIDE SEQUENCE [LARGE SCALE GENOMIC DNA]</scope>
    <source>
        <strain evidence="2 3">MAH-19</strain>
    </source>
</reference>
<dbReference type="EMBL" id="VLPK01000008">
    <property type="protein sequence ID" value="TSJ35960.1"/>
    <property type="molecule type" value="Genomic_DNA"/>
</dbReference>